<dbReference type="Pfam" id="PF11412">
    <property type="entry name" value="DsbD_N"/>
    <property type="match status" value="1"/>
</dbReference>
<dbReference type="Pfam" id="PF02683">
    <property type="entry name" value="DsbD_TM"/>
    <property type="match status" value="1"/>
</dbReference>
<keyword evidence="10" id="KW-1185">Reference proteome</keyword>
<evidence type="ECO:0000256" key="6">
    <source>
        <dbReference type="SAM" id="Phobius"/>
    </source>
</evidence>
<feature type="transmembrane region" description="Helical" evidence="6">
    <location>
        <begin position="328"/>
        <end position="352"/>
    </location>
</feature>
<name>A0A5C1YRD9_9PROT</name>
<feature type="domain" description="Cytochrome C biogenesis protein transmembrane" evidence="7">
    <location>
        <begin position="286"/>
        <end position="493"/>
    </location>
</feature>
<dbReference type="InterPro" id="IPR003834">
    <property type="entry name" value="Cyt_c_assmbl_TM_dom"/>
</dbReference>
<evidence type="ECO:0000259" key="8">
    <source>
        <dbReference type="Pfam" id="PF11412"/>
    </source>
</evidence>
<dbReference type="InterPro" id="IPR036249">
    <property type="entry name" value="Thioredoxin-like_sf"/>
</dbReference>
<feature type="transmembrane region" description="Helical" evidence="6">
    <location>
        <begin position="480"/>
        <end position="497"/>
    </location>
</feature>
<evidence type="ECO:0000256" key="4">
    <source>
        <dbReference type="ARBA" id="ARBA00022989"/>
    </source>
</evidence>
<dbReference type="GO" id="GO:0017004">
    <property type="term" value="P:cytochrome complex assembly"/>
    <property type="evidence" value="ECO:0007669"/>
    <property type="project" value="UniProtKB-KW"/>
</dbReference>
<feature type="transmembrane region" description="Helical" evidence="6">
    <location>
        <begin position="503"/>
        <end position="522"/>
    </location>
</feature>
<keyword evidence="3" id="KW-0201">Cytochrome c-type biogenesis</keyword>
<evidence type="ECO:0000256" key="2">
    <source>
        <dbReference type="ARBA" id="ARBA00022692"/>
    </source>
</evidence>
<feature type="domain" description="Thiol:disulfide interchange protein DsbD N-terminal" evidence="8">
    <location>
        <begin position="37"/>
        <end position="151"/>
    </location>
</feature>
<evidence type="ECO:0000313" key="10">
    <source>
        <dbReference type="Proteomes" id="UP000324536"/>
    </source>
</evidence>
<feature type="transmembrane region" description="Helical" evidence="6">
    <location>
        <begin position="364"/>
        <end position="386"/>
    </location>
</feature>
<feature type="transmembrane region" description="Helical" evidence="6">
    <location>
        <begin position="543"/>
        <end position="559"/>
    </location>
</feature>
<evidence type="ECO:0000256" key="1">
    <source>
        <dbReference type="ARBA" id="ARBA00004141"/>
    </source>
</evidence>
<dbReference type="CDD" id="cd02953">
    <property type="entry name" value="DsbDgamma"/>
    <property type="match status" value="1"/>
</dbReference>
<dbReference type="KEGG" id="acek:FLP30_06205"/>
<dbReference type="Proteomes" id="UP000324536">
    <property type="component" value="Chromosome"/>
</dbReference>
<evidence type="ECO:0000256" key="3">
    <source>
        <dbReference type="ARBA" id="ARBA00022748"/>
    </source>
</evidence>
<dbReference type="GO" id="GO:0016020">
    <property type="term" value="C:membrane"/>
    <property type="evidence" value="ECO:0007669"/>
    <property type="project" value="UniProtKB-SubCell"/>
</dbReference>
<sequence length="694" mass="72901">MLLWVACAPRSHAGESLPIRTGHAIASLLTYSNTAMPNAPLRVGLRLQLDRGWHTYWRNPGDAGDPATITVTASGALAGTTQTILWPTPTRIREGSLISYAYTGDTLLPLLLPLAAAAPNPAEGGLTTLNAHASWLVCAQSCVPEEADFTLDIKTGPQQPSIQAPLFDTVARFSPHPSPYPATISPTGTLTLLGPELGPHAVMDAWFLPQDRGQITEATPQAPTIRQGRVILHLHPAADFPQGKALDGLVVLKDPAGSEEALSIHAQPVAATPEDTFSTAGFAKLLAFGFVGGLLLNLMPCVFPILAMKALALVRLGGAELRTQRHAALGYGGGVLAGFVLLGGLIMGLRFVGDGIGWGFQLQSPLFVAMVCWLLFGMALNLLDVFTFTGPALSLPTHRSGPWHDILTGLLAVVVASPCTGPFMGVAMAGALSGPPVAGLAIFAALGAGLAAPFVVLAYAPRLAAALPRPGAWMVYVRQFLAFPLLGSCVWLLWVATLEGSGATTLLVASGLLLLGLAAWLYGLAQRLQATQGNSRGNTTLRGLALLVMLGAFSLLPALRHQSAPPVASLGGMAQHAGVEAFSQSRLEALHNAGKPVFIDMTAAWCITCLINERVALDTPATQAAFARDGVTLLRGDWTRHDPAITTFLRQHGRDGVPFYLFVPAHGAEVTLPQLLTPALVIQAITPPTLDREP</sequence>
<dbReference type="SUPFAM" id="SSF52833">
    <property type="entry name" value="Thioredoxin-like"/>
    <property type="match status" value="1"/>
</dbReference>
<keyword evidence="4 6" id="KW-1133">Transmembrane helix</keyword>
<organism evidence="9 10">
    <name type="scientific">Acetobacter vaccinii</name>
    <dbReference type="NCBI Taxonomy" id="2592655"/>
    <lineage>
        <taxon>Bacteria</taxon>
        <taxon>Pseudomonadati</taxon>
        <taxon>Pseudomonadota</taxon>
        <taxon>Alphaproteobacteria</taxon>
        <taxon>Acetobacterales</taxon>
        <taxon>Acetobacteraceae</taxon>
        <taxon>Acetobacter</taxon>
    </lineage>
</organism>
<dbReference type="Pfam" id="PF13899">
    <property type="entry name" value="Thioredoxin_7"/>
    <property type="match status" value="1"/>
</dbReference>
<dbReference type="EMBL" id="CP043506">
    <property type="protein sequence ID" value="QEO18601.1"/>
    <property type="molecule type" value="Genomic_DNA"/>
</dbReference>
<keyword evidence="2 6" id="KW-0812">Transmembrane</keyword>
<proteinExistence type="predicted"/>
<keyword evidence="5 6" id="KW-0472">Membrane</keyword>
<protein>
    <submittedName>
        <fullName evidence="9">Cytochrome C biogenesis protein</fullName>
    </submittedName>
</protein>
<dbReference type="PANTHER" id="PTHR32234">
    <property type="entry name" value="THIOL:DISULFIDE INTERCHANGE PROTEIN DSBD"/>
    <property type="match status" value="1"/>
</dbReference>
<feature type="transmembrane region" description="Helical" evidence="6">
    <location>
        <begin position="285"/>
        <end position="307"/>
    </location>
</feature>
<dbReference type="Gene3D" id="3.40.30.10">
    <property type="entry name" value="Glutaredoxin"/>
    <property type="match status" value="1"/>
</dbReference>
<feature type="transmembrane region" description="Helical" evidence="6">
    <location>
        <begin position="437"/>
        <end position="460"/>
    </location>
</feature>
<dbReference type="GO" id="GO:0045454">
    <property type="term" value="P:cell redox homeostasis"/>
    <property type="evidence" value="ECO:0007669"/>
    <property type="project" value="TreeGrafter"/>
</dbReference>
<dbReference type="InterPro" id="IPR028250">
    <property type="entry name" value="DsbDN"/>
</dbReference>
<evidence type="ECO:0000313" key="9">
    <source>
        <dbReference type="EMBL" id="QEO18601.1"/>
    </source>
</evidence>
<evidence type="ECO:0000259" key="7">
    <source>
        <dbReference type="Pfam" id="PF02683"/>
    </source>
</evidence>
<dbReference type="AlphaFoldDB" id="A0A5C1YRD9"/>
<feature type="transmembrane region" description="Helical" evidence="6">
    <location>
        <begin position="406"/>
        <end position="431"/>
    </location>
</feature>
<dbReference type="GO" id="GO:0015035">
    <property type="term" value="F:protein-disulfide reductase activity"/>
    <property type="evidence" value="ECO:0007669"/>
    <property type="project" value="TreeGrafter"/>
</dbReference>
<dbReference type="PANTHER" id="PTHR32234:SF3">
    <property type="entry name" value="SUPPRESSION OF COPPER SENSITIVITY PROTEIN"/>
    <property type="match status" value="1"/>
</dbReference>
<dbReference type="OrthoDB" id="9811036at2"/>
<comment type="subcellular location">
    <subcellularLocation>
        <location evidence="1">Membrane</location>
        <topology evidence="1">Multi-pass membrane protein</topology>
    </subcellularLocation>
</comment>
<gene>
    <name evidence="9" type="ORF">FLP30_06205</name>
</gene>
<dbReference type="InterPro" id="IPR035671">
    <property type="entry name" value="DsbD_gamma"/>
</dbReference>
<reference evidence="9 10" key="1">
    <citation type="submission" date="2019-09" db="EMBL/GenBank/DDBJ databases">
        <title>Genome sequencing of strain KACC 21233.</title>
        <authorList>
            <person name="Heo J."/>
            <person name="Kim S.-J."/>
            <person name="Kim J.-S."/>
            <person name="Hong S.-B."/>
            <person name="Kwon S.-W."/>
        </authorList>
    </citation>
    <scope>NUCLEOTIDE SEQUENCE [LARGE SCALE GENOMIC DNA]</scope>
    <source>
        <strain evidence="9 10">KACC 21233</strain>
    </source>
</reference>
<accession>A0A5C1YRD9</accession>
<evidence type="ECO:0000256" key="5">
    <source>
        <dbReference type="ARBA" id="ARBA00023136"/>
    </source>
</evidence>